<organism evidence="13 14">
    <name type="scientific">Ramalina farinacea</name>
    <dbReference type="NCBI Taxonomy" id="258253"/>
    <lineage>
        <taxon>Eukaryota</taxon>
        <taxon>Fungi</taxon>
        <taxon>Dikarya</taxon>
        <taxon>Ascomycota</taxon>
        <taxon>Pezizomycotina</taxon>
        <taxon>Lecanoromycetes</taxon>
        <taxon>OSLEUM clade</taxon>
        <taxon>Lecanoromycetidae</taxon>
        <taxon>Lecanorales</taxon>
        <taxon>Lecanorineae</taxon>
        <taxon>Ramalinaceae</taxon>
        <taxon>Ramalina</taxon>
    </lineage>
</organism>
<dbReference type="PANTHER" id="PTHR48109:SF1">
    <property type="entry name" value="DIHYDROOROTATE DEHYDROGENASE (FUMARATE)"/>
    <property type="match status" value="1"/>
</dbReference>
<keyword evidence="9" id="KW-0665">Pyrimidine biosynthesis</keyword>
<comment type="similarity">
    <text evidence="4">Belongs to the dihydroorotate dehydrogenase family. Type 1 subfamily.</text>
</comment>
<dbReference type="EMBL" id="JAPUFD010000003">
    <property type="protein sequence ID" value="MDI1486478.1"/>
    <property type="molecule type" value="Genomic_DNA"/>
</dbReference>
<gene>
    <name evidence="13" type="primary">URA1</name>
    <name evidence="13" type="ORF">OHK93_005707</name>
</gene>
<evidence type="ECO:0000256" key="6">
    <source>
        <dbReference type="ARBA" id="ARBA00022490"/>
    </source>
</evidence>
<dbReference type="InterPro" id="IPR023359">
    <property type="entry name" value="Dihydro_DH_chainA_dom2"/>
</dbReference>
<evidence type="ECO:0000259" key="12">
    <source>
        <dbReference type="Pfam" id="PF01180"/>
    </source>
</evidence>
<keyword evidence="10 13" id="KW-0560">Oxidoreductase</keyword>
<dbReference type="PANTHER" id="PTHR48109">
    <property type="entry name" value="DIHYDROOROTATE DEHYDROGENASE (QUINONE), MITOCHONDRIAL-RELATED"/>
    <property type="match status" value="1"/>
</dbReference>
<feature type="domain" description="Dihydroorotate dehydrogenase catalytic" evidence="12">
    <location>
        <begin position="137"/>
        <end position="386"/>
    </location>
</feature>
<feature type="compositionally biased region" description="Basic and acidic residues" evidence="11">
    <location>
        <begin position="403"/>
        <end position="472"/>
    </location>
</feature>
<keyword evidence="6" id="KW-0963">Cytoplasm</keyword>
<dbReference type="CDD" id="cd04741">
    <property type="entry name" value="DHOD_1A_like"/>
    <property type="match status" value="1"/>
</dbReference>
<keyword evidence="8" id="KW-0288">FMN</keyword>
<dbReference type="Gene3D" id="2.30.26.10">
    <property type="entry name" value="Dihydroorotate Dehydrogenase A, chain A, domain 2"/>
    <property type="match status" value="1"/>
</dbReference>
<dbReference type="SUPFAM" id="SSF51395">
    <property type="entry name" value="FMN-linked oxidoreductases"/>
    <property type="match status" value="1"/>
</dbReference>
<feature type="region of interest" description="Disordered" evidence="11">
    <location>
        <begin position="397"/>
        <end position="472"/>
    </location>
</feature>
<dbReference type="InterPro" id="IPR033886">
    <property type="entry name" value="DHOD_1A"/>
</dbReference>
<evidence type="ECO:0000256" key="9">
    <source>
        <dbReference type="ARBA" id="ARBA00022975"/>
    </source>
</evidence>
<evidence type="ECO:0000256" key="7">
    <source>
        <dbReference type="ARBA" id="ARBA00022630"/>
    </source>
</evidence>
<evidence type="ECO:0000256" key="8">
    <source>
        <dbReference type="ARBA" id="ARBA00022643"/>
    </source>
</evidence>
<dbReference type="GO" id="GO:0006207">
    <property type="term" value="P:'de novo' pyrimidine nucleobase biosynthetic process"/>
    <property type="evidence" value="ECO:0007669"/>
    <property type="project" value="TreeGrafter"/>
</dbReference>
<feature type="region of interest" description="Disordered" evidence="11">
    <location>
        <begin position="75"/>
        <end position="94"/>
    </location>
</feature>
<keyword evidence="7" id="KW-0285">Flavoprotein</keyword>
<dbReference type="Pfam" id="PF01180">
    <property type="entry name" value="DHO_dh"/>
    <property type="match status" value="1"/>
</dbReference>
<proteinExistence type="inferred from homology"/>
<keyword evidence="14" id="KW-1185">Reference proteome</keyword>
<evidence type="ECO:0000256" key="11">
    <source>
        <dbReference type="SAM" id="MobiDB-lite"/>
    </source>
</evidence>
<comment type="caution">
    <text evidence="13">The sequence shown here is derived from an EMBL/GenBank/DDBJ whole genome shotgun (WGS) entry which is preliminary data.</text>
</comment>
<evidence type="ECO:0000256" key="5">
    <source>
        <dbReference type="ARBA" id="ARBA00021374"/>
    </source>
</evidence>
<name>A0AA43QH72_9LECA</name>
<evidence type="ECO:0000256" key="2">
    <source>
        <dbReference type="ARBA" id="ARBA00004496"/>
    </source>
</evidence>
<evidence type="ECO:0000256" key="3">
    <source>
        <dbReference type="ARBA" id="ARBA00004725"/>
    </source>
</evidence>
<dbReference type="Gene3D" id="3.20.20.70">
    <property type="entry name" value="Aldolase class I"/>
    <property type="match status" value="1"/>
</dbReference>
<dbReference type="InterPro" id="IPR005720">
    <property type="entry name" value="Dihydroorotate_DH_cat"/>
</dbReference>
<evidence type="ECO:0000313" key="14">
    <source>
        <dbReference type="Proteomes" id="UP001161017"/>
    </source>
</evidence>
<dbReference type="InterPro" id="IPR050074">
    <property type="entry name" value="DHO_dehydrogenase"/>
</dbReference>
<comment type="pathway">
    <text evidence="3">Pyrimidine metabolism; UMP biosynthesis via de novo pathway.</text>
</comment>
<dbReference type="GO" id="GO:0004152">
    <property type="term" value="F:dihydroorotate dehydrogenase activity"/>
    <property type="evidence" value="ECO:0007669"/>
    <property type="project" value="InterPro"/>
</dbReference>
<reference evidence="13" key="1">
    <citation type="journal article" date="2023" name="Genome Biol. Evol.">
        <title>First Whole Genome Sequence and Flow Cytometry Genome Size Data for the Lichen-Forming Fungus Ramalina farinacea (Ascomycota).</title>
        <authorList>
            <person name="Llewellyn T."/>
            <person name="Mian S."/>
            <person name="Hill R."/>
            <person name="Leitch I.J."/>
            <person name="Gaya E."/>
        </authorList>
    </citation>
    <scope>NUCLEOTIDE SEQUENCE</scope>
    <source>
        <strain evidence="13">LIQ254RAFAR</strain>
    </source>
</reference>
<accession>A0AA43QH72</accession>
<evidence type="ECO:0000256" key="4">
    <source>
        <dbReference type="ARBA" id="ARBA00008008"/>
    </source>
</evidence>
<comment type="cofactor">
    <cofactor evidence="1">
        <name>FMN</name>
        <dbReference type="ChEBI" id="CHEBI:58210"/>
    </cofactor>
</comment>
<dbReference type="GO" id="GO:0005737">
    <property type="term" value="C:cytoplasm"/>
    <property type="evidence" value="ECO:0007669"/>
    <property type="project" value="UniProtKB-SubCell"/>
</dbReference>
<dbReference type="InterPro" id="IPR013785">
    <property type="entry name" value="Aldolase_TIM"/>
</dbReference>
<evidence type="ECO:0000313" key="13">
    <source>
        <dbReference type="EMBL" id="MDI1486478.1"/>
    </source>
</evidence>
<dbReference type="GO" id="GO:0006221">
    <property type="term" value="P:pyrimidine nucleotide biosynthetic process"/>
    <property type="evidence" value="ECO:0007669"/>
    <property type="project" value="UniProtKB-KW"/>
</dbReference>
<dbReference type="Proteomes" id="UP001161017">
    <property type="component" value="Unassembled WGS sequence"/>
</dbReference>
<evidence type="ECO:0000256" key="1">
    <source>
        <dbReference type="ARBA" id="ARBA00001917"/>
    </source>
</evidence>
<comment type="subcellular location">
    <subcellularLocation>
        <location evidence="2">Cytoplasm</location>
    </subcellularLocation>
</comment>
<sequence>MSRDPITQVVRHPPGPDLLIDPPLLNSASLWATTFDDLLNLYNCPSTGAITTRTCLLGGFSHDPSIHQHCFVDTQDPGKTLNPPNPDSKEQANGHTPVVEAITSLNTLGYSPNYLAEYLNWAIGIFSRGPATLRKPFIFSVTGSPADILACFRTIAERRRQNPNVLPPFHLEINLSCPNITDRPPPAYSRSSLAEYLDRAAEAKRLEPQLHEHSRYWGREAKVGSRQYEASPIYIGLKLPPYTYATQFSELIAALRDSARIKPLEKCPINFITTTNTLGSSLLLATTITNEGRHNTHDPAIASASGKGVGGLAGAALHPLALGNVATMRDMLNEHDELKDIQIIGVGGVNDRAGYERMRSVGADAVGVATALGFEGVGVFEKILKGEEGVKVKEEVMMEDETREAGTREGSDEGKPEGRMKGHVRIEGVVRVEGGTSDKDKRDVKVMGEVRLEDTMSDKETENKKRKSDHLE</sequence>
<dbReference type="AlphaFoldDB" id="A0AA43QH72"/>
<evidence type="ECO:0000256" key="10">
    <source>
        <dbReference type="ARBA" id="ARBA00023002"/>
    </source>
</evidence>
<protein>
    <recommendedName>
        <fullName evidence="5">Dihydroorotate dehydrogenase (fumarate)</fullName>
    </recommendedName>
</protein>